<sequence>MNLHFRQLTLDDRHAYLTLMLAAYAPIRALGIHFDAATADLDRVTRHLQQHAVYGLFADDRLASSLTLRFPWGPLPGPFGLPHIGWFGTDPAYKGQQLGRAMLDWVETHILRAQLKAPAVSLGTAVSHPWLKEMYLNRGFVAMHQTDLGKGHITLYMKKILDEAAHQQWLEKSASSTTRQDKP</sequence>
<dbReference type="eggNOG" id="COG0454">
    <property type="taxonomic scope" value="Bacteria"/>
</dbReference>
<organism evidence="3">
    <name type="scientific">Erwinia billingiae (strain Eb661)</name>
    <dbReference type="NCBI Taxonomy" id="634500"/>
    <lineage>
        <taxon>Bacteria</taxon>
        <taxon>Pseudomonadati</taxon>
        <taxon>Pseudomonadota</taxon>
        <taxon>Gammaproteobacteria</taxon>
        <taxon>Enterobacterales</taxon>
        <taxon>Erwiniaceae</taxon>
        <taxon>Erwinia</taxon>
    </lineage>
</organism>
<dbReference type="CDD" id="cd04301">
    <property type="entry name" value="NAT_SF"/>
    <property type="match status" value="1"/>
</dbReference>
<dbReference type="RefSeq" id="WP_013203921.1">
    <property type="nucleotide sequence ID" value="NC_014306.1"/>
</dbReference>
<dbReference type="PROSITE" id="PS51186">
    <property type="entry name" value="GNAT"/>
    <property type="match status" value="1"/>
</dbReference>
<dbReference type="SUPFAM" id="SSF55729">
    <property type="entry name" value="Acyl-CoA N-acyltransferases (Nat)"/>
    <property type="match status" value="1"/>
</dbReference>
<dbReference type="InterPro" id="IPR000182">
    <property type="entry name" value="GNAT_dom"/>
</dbReference>
<dbReference type="KEGG" id="ebi:EbC_39070"/>
<dbReference type="GeneID" id="90513851"/>
<keyword evidence="2" id="KW-0808">Transferase</keyword>
<dbReference type="InterPro" id="IPR016181">
    <property type="entry name" value="Acyl_CoA_acyltransferase"/>
</dbReference>
<protein>
    <submittedName>
        <fullName evidence="2">Putative acetyltransferase</fullName>
    </submittedName>
</protein>
<dbReference type="GO" id="GO:0016747">
    <property type="term" value="F:acyltransferase activity, transferring groups other than amino-acyl groups"/>
    <property type="evidence" value="ECO:0007669"/>
    <property type="project" value="InterPro"/>
</dbReference>
<dbReference type="Proteomes" id="UP000008793">
    <property type="component" value="Chromosome"/>
</dbReference>
<proteinExistence type="predicted"/>
<keyword evidence="3" id="KW-1185">Reference proteome</keyword>
<dbReference type="AlphaFoldDB" id="D8MX81"/>
<dbReference type="STRING" id="634500.EbC_39070"/>
<accession>D8MX81</accession>
<name>D8MX81_ERWBE</name>
<reference evidence="2 3" key="1">
    <citation type="journal article" date="2010" name="BMC Genomics">
        <title>Genome comparison of the epiphytic bacteria Erwinia billingiae and E. tasmaniensis with the pear pathogen E. pyrifoliae.</title>
        <authorList>
            <person name="Kube M."/>
            <person name="Migdoll A.M."/>
            <person name="Gehring I."/>
            <person name="Heitmann K."/>
            <person name="Mayer Y."/>
            <person name="Kuhl H."/>
            <person name="Knaust F."/>
            <person name="Geider K."/>
            <person name="Reinhardt R."/>
        </authorList>
    </citation>
    <scope>NUCLEOTIDE SEQUENCE [LARGE SCALE GENOMIC DNA]</scope>
    <source>
        <strain evidence="2 3">Eb661</strain>
    </source>
</reference>
<evidence type="ECO:0000259" key="1">
    <source>
        <dbReference type="PROSITE" id="PS51186"/>
    </source>
</evidence>
<dbReference type="Gene3D" id="3.40.630.30">
    <property type="match status" value="1"/>
</dbReference>
<evidence type="ECO:0000313" key="3">
    <source>
        <dbReference type="Proteomes" id="UP000008793"/>
    </source>
</evidence>
<evidence type="ECO:0000313" key="2">
    <source>
        <dbReference type="EMBL" id="CAX61438.1"/>
    </source>
</evidence>
<dbReference type="EMBL" id="FP236843">
    <property type="protein sequence ID" value="CAX61438.1"/>
    <property type="molecule type" value="Genomic_DNA"/>
</dbReference>
<dbReference type="HOGENOM" id="CLU_133322_0_0_6"/>
<feature type="domain" description="N-acetyltransferase" evidence="1">
    <location>
        <begin position="3"/>
        <end position="162"/>
    </location>
</feature>
<gene>
    <name evidence="2" type="ordered locus">EbC_39070</name>
</gene>
<dbReference type="Pfam" id="PF00583">
    <property type="entry name" value="Acetyltransf_1"/>
    <property type="match status" value="1"/>
</dbReference>